<evidence type="ECO:0000256" key="7">
    <source>
        <dbReference type="ARBA" id="ARBA00023136"/>
    </source>
</evidence>
<dbReference type="AlphaFoldDB" id="A0A5N4A8J3"/>
<organism evidence="10 11">
    <name type="scientific">Photinus pyralis</name>
    <name type="common">Common eastern firefly</name>
    <name type="synonym">Lampyris pyralis</name>
    <dbReference type="NCBI Taxonomy" id="7054"/>
    <lineage>
        <taxon>Eukaryota</taxon>
        <taxon>Metazoa</taxon>
        <taxon>Ecdysozoa</taxon>
        <taxon>Arthropoda</taxon>
        <taxon>Hexapoda</taxon>
        <taxon>Insecta</taxon>
        <taxon>Pterygota</taxon>
        <taxon>Neoptera</taxon>
        <taxon>Endopterygota</taxon>
        <taxon>Coleoptera</taxon>
        <taxon>Polyphaga</taxon>
        <taxon>Elateriformia</taxon>
        <taxon>Elateroidea</taxon>
        <taxon>Lampyridae</taxon>
        <taxon>Lampyrinae</taxon>
        <taxon>Photinus</taxon>
    </lineage>
</organism>
<keyword evidence="11" id="KW-1185">Reference proteome</keyword>
<evidence type="ECO:0000313" key="10">
    <source>
        <dbReference type="EMBL" id="KAB0793635.1"/>
    </source>
</evidence>
<name>A0A5N4A8J3_PHOPY</name>
<feature type="transmembrane region" description="Helical" evidence="8">
    <location>
        <begin position="80"/>
        <end position="98"/>
    </location>
</feature>
<evidence type="ECO:0000313" key="11">
    <source>
        <dbReference type="Proteomes" id="UP000327044"/>
    </source>
</evidence>
<dbReference type="Pfam" id="PF00083">
    <property type="entry name" value="Sugar_tr"/>
    <property type="match status" value="1"/>
</dbReference>
<evidence type="ECO:0000256" key="6">
    <source>
        <dbReference type="ARBA" id="ARBA00022989"/>
    </source>
</evidence>
<feature type="transmembrane region" description="Helical" evidence="8">
    <location>
        <begin position="291"/>
        <end position="310"/>
    </location>
</feature>
<keyword evidence="7 8" id="KW-0472">Membrane</keyword>
<evidence type="ECO:0000256" key="2">
    <source>
        <dbReference type="ARBA" id="ARBA00022448"/>
    </source>
</evidence>
<dbReference type="PROSITE" id="PS00217">
    <property type="entry name" value="SUGAR_TRANSPORT_2"/>
    <property type="match status" value="1"/>
</dbReference>
<dbReference type="Proteomes" id="UP000327044">
    <property type="component" value="Unassembled WGS sequence"/>
</dbReference>
<dbReference type="SUPFAM" id="SSF103473">
    <property type="entry name" value="MFS general substrate transporter"/>
    <property type="match status" value="1"/>
</dbReference>
<feature type="domain" description="Major facilitator superfamily (MFS) profile" evidence="9">
    <location>
        <begin position="1"/>
        <end position="443"/>
    </location>
</feature>
<accession>A0A5N4A8J3</accession>
<dbReference type="InterPro" id="IPR005829">
    <property type="entry name" value="Sugar_transporter_CS"/>
</dbReference>
<feature type="transmembrane region" description="Helical" evidence="8">
    <location>
        <begin position="388"/>
        <end position="409"/>
    </location>
</feature>
<comment type="subcellular location">
    <subcellularLocation>
        <location evidence="1">Cell membrane</location>
        <topology evidence="1">Multi-pass membrane protein</topology>
    </subcellularLocation>
</comment>
<reference evidence="10 11" key="1">
    <citation type="journal article" date="2018" name="Elife">
        <title>Firefly genomes illuminate parallel origins of bioluminescence in beetles.</title>
        <authorList>
            <person name="Fallon T.R."/>
            <person name="Lower S.E."/>
            <person name="Chang C.H."/>
            <person name="Bessho-Uehara M."/>
            <person name="Martin G.J."/>
            <person name="Bewick A.J."/>
            <person name="Behringer M."/>
            <person name="Debat H.J."/>
            <person name="Wong I."/>
            <person name="Day J.C."/>
            <person name="Suvorov A."/>
            <person name="Silva C.J."/>
            <person name="Stanger-Hall K.F."/>
            <person name="Hall D.W."/>
            <person name="Schmitz R.J."/>
            <person name="Nelson D.R."/>
            <person name="Lewis S.M."/>
            <person name="Shigenobu S."/>
            <person name="Bybee S.M."/>
            <person name="Larracuente A.M."/>
            <person name="Oba Y."/>
            <person name="Weng J.K."/>
        </authorList>
    </citation>
    <scope>NUCLEOTIDE SEQUENCE [LARGE SCALE GENOMIC DNA]</scope>
    <source>
        <strain evidence="10">1611_PpyrPB1</strain>
        <tissue evidence="10">Whole body</tissue>
    </source>
</reference>
<keyword evidence="2" id="KW-0813">Transport</keyword>
<sequence length="460" mass="50259">MSLVRSRRETAKLTSLASFCALMVGTWASPSIPRLLSKNSPIGVTLNHQEASWVTSAPPLGFTLGSLLTPVILDVIGPKRSLLLAALPLTIAWFGTAFSKSAVLLILMRFIAGLADGGILTILPLYVGEVSDKDIRGKLITFHTIVACMGSLFVLSIGPFIQYQTLALTCGIFPLIFVAIFYFMPDSPYFLIKKGKLVEGKRSLRRLLAVNASQNAIEARLNEIEQTIAKSIGTRRKVNLWHILSERHFRIALFFSLNLKLIFGVSGWTTIKAFLQTIIGAAASSISPQSSSLILGILQLPSVTVAAFLVDKLGRKALLVVSSVGCAITMGIVGLYFYLQDVVKADLQMVSWLPTICIALYLSFLPMGIFTVSSVIPGEIFADNVKSLSAAISVTFSGSWTFLVSKFFLQISDAWGMYAMFWIFSAVCCYGALFGLFILPETKGKSFIEIQNSLKQKRYC</sequence>
<dbReference type="EMBL" id="VVIM01000009">
    <property type="protein sequence ID" value="KAB0793635.1"/>
    <property type="molecule type" value="Genomic_DNA"/>
</dbReference>
<dbReference type="Gene3D" id="1.20.1250.20">
    <property type="entry name" value="MFS general substrate transporter like domains"/>
    <property type="match status" value="1"/>
</dbReference>
<feature type="transmembrane region" description="Helical" evidence="8">
    <location>
        <begin position="52"/>
        <end position="73"/>
    </location>
</feature>
<feature type="transmembrane region" description="Helical" evidence="8">
    <location>
        <begin position="317"/>
        <end position="339"/>
    </location>
</feature>
<dbReference type="InterPro" id="IPR020846">
    <property type="entry name" value="MFS_dom"/>
</dbReference>
<evidence type="ECO:0000256" key="5">
    <source>
        <dbReference type="ARBA" id="ARBA00022692"/>
    </source>
</evidence>
<dbReference type="GO" id="GO:0022857">
    <property type="term" value="F:transmembrane transporter activity"/>
    <property type="evidence" value="ECO:0007669"/>
    <property type="project" value="InterPro"/>
</dbReference>
<protein>
    <recommendedName>
        <fullName evidence="9">Major facilitator superfamily (MFS) profile domain-containing protein</fullName>
    </recommendedName>
</protein>
<evidence type="ECO:0000256" key="8">
    <source>
        <dbReference type="SAM" id="Phobius"/>
    </source>
</evidence>
<evidence type="ECO:0000256" key="4">
    <source>
        <dbReference type="ARBA" id="ARBA00022597"/>
    </source>
</evidence>
<feature type="transmembrane region" description="Helical" evidence="8">
    <location>
        <begin position="251"/>
        <end position="271"/>
    </location>
</feature>
<feature type="transmembrane region" description="Helical" evidence="8">
    <location>
        <begin position="415"/>
        <end position="439"/>
    </location>
</feature>
<dbReference type="PANTHER" id="PTHR48021:SF46">
    <property type="entry name" value="MAJOR FACILITATOR SUPERFAMILY (MFS) PROFILE DOMAIN-CONTAINING PROTEIN"/>
    <property type="match status" value="1"/>
</dbReference>
<feature type="transmembrane region" description="Helical" evidence="8">
    <location>
        <begin position="166"/>
        <end position="184"/>
    </location>
</feature>
<dbReference type="FunFam" id="1.20.1250.20:FF:000218">
    <property type="entry name" value="facilitated trehalose transporter Tret1"/>
    <property type="match status" value="1"/>
</dbReference>
<dbReference type="PANTHER" id="PTHR48021">
    <property type="match status" value="1"/>
</dbReference>
<keyword evidence="6 8" id="KW-1133">Transmembrane helix</keyword>
<dbReference type="PROSITE" id="PS00216">
    <property type="entry name" value="SUGAR_TRANSPORT_1"/>
    <property type="match status" value="1"/>
</dbReference>
<dbReference type="InterPro" id="IPR050549">
    <property type="entry name" value="MFS_Trehalose_Transporter"/>
</dbReference>
<dbReference type="GO" id="GO:0005886">
    <property type="term" value="C:plasma membrane"/>
    <property type="evidence" value="ECO:0007669"/>
    <property type="project" value="UniProtKB-SubCell"/>
</dbReference>
<evidence type="ECO:0000256" key="1">
    <source>
        <dbReference type="ARBA" id="ARBA00004651"/>
    </source>
</evidence>
<evidence type="ECO:0000256" key="3">
    <source>
        <dbReference type="ARBA" id="ARBA00022475"/>
    </source>
</evidence>
<feature type="transmembrane region" description="Helical" evidence="8">
    <location>
        <begin position="104"/>
        <end position="127"/>
    </location>
</feature>
<keyword evidence="4" id="KW-0762">Sugar transport</keyword>
<dbReference type="InterPro" id="IPR005828">
    <property type="entry name" value="MFS_sugar_transport-like"/>
</dbReference>
<keyword evidence="5 8" id="KW-0812">Transmembrane</keyword>
<dbReference type="InterPro" id="IPR036259">
    <property type="entry name" value="MFS_trans_sf"/>
</dbReference>
<feature type="transmembrane region" description="Helical" evidence="8">
    <location>
        <begin position="139"/>
        <end position="160"/>
    </location>
</feature>
<keyword evidence="3" id="KW-1003">Cell membrane</keyword>
<comment type="caution">
    <text evidence="10">The sequence shown here is derived from an EMBL/GenBank/DDBJ whole genome shotgun (WGS) entry which is preliminary data.</text>
</comment>
<dbReference type="InParanoid" id="A0A5N4A8J3"/>
<feature type="transmembrane region" description="Helical" evidence="8">
    <location>
        <begin position="351"/>
        <end position="376"/>
    </location>
</feature>
<proteinExistence type="predicted"/>
<dbReference type="PROSITE" id="PS50850">
    <property type="entry name" value="MFS"/>
    <property type="match status" value="1"/>
</dbReference>
<gene>
    <name evidence="10" type="ORF">PPYR_13255</name>
</gene>
<evidence type="ECO:0000259" key="9">
    <source>
        <dbReference type="PROSITE" id="PS50850"/>
    </source>
</evidence>